<evidence type="ECO:0000313" key="10">
    <source>
        <dbReference type="Ensembl" id="ENSVKKP00000001443.1"/>
    </source>
</evidence>
<reference evidence="10" key="2">
    <citation type="submission" date="2025-09" db="UniProtKB">
        <authorList>
            <consortium name="Ensembl"/>
        </authorList>
    </citation>
    <scope>IDENTIFICATION</scope>
</reference>
<keyword evidence="8" id="KW-1133">Transmembrane helix</keyword>
<dbReference type="Gene3D" id="3.10.200.10">
    <property type="entry name" value="Alpha carbonic anhydrase"/>
    <property type="match status" value="1"/>
</dbReference>
<evidence type="ECO:0000256" key="6">
    <source>
        <dbReference type="ARBA" id="ARBA00023239"/>
    </source>
</evidence>
<keyword evidence="11" id="KW-1185">Reference proteome</keyword>
<feature type="transmembrane region" description="Helical" evidence="8">
    <location>
        <begin position="324"/>
        <end position="346"/>
    </location>
</feature>
<dbReference type="PANTHER" id="PTHR18952:SF84">
    <property type="entry name" value="CARBONIC ANHYDRASE 14"/>
    <property type="match status" value="1"/>
</dbReference>
<evidence type="ECO:0000259" key="9">
    <source>
        <dbReference type="PROSITE" id="PS51144"/>
    </source>
</evidence>
<evidence type="ECO:0000256" key="3">
    <source>
        <dbReference type="ARBA" id="ARBA00022723"/>
    </source>
</evidence>
<dbReference type="OMA" id="GYDQPST"/>
<evidence type="ECO:0000256" key="2">
    <source>
        <dbReference type="ARBA" id="ARBA00012925"/>
    </source>
</evidence>
<dbReference type="InterPro" id="IPR018338">
    <property type="entry name" value="Carbonic_anhydrase_a-class_CS"/>
</dbReference>
<evidence type="ECO:0000256" key="7">
    <source>
        <dbReference type="RuleBase" id="RU367011"/>
    </source>
</evidence>
<evidence type="ECO:0000256" key="5">
    <source>
        <dbReference type="ARBA" id="ARBA00023180"/>
    </source>
</evidence>
<dbReference type="Ensembl" id="ENSVKKT00000001496.1">
    <property type="protein sequence ID" value="ENSVKKP00000001443.1"/>
    <property type="gene ID" value="ENSVKKG00000001201.1"/>
</dbReference>
<dbReference type="GO" id="GO:0005886">
    <property type="term" value="C:plasma membrane"/>
    <property type="evidence" value="ECO:0007669"/>
    <property type="project" value="TreeGrafter"/>
</dbReference>
<organism evidence="10 11">
    <name type="scientific">Varanus komodoensis</name>
    <name type="common">Komodo dragon</name>
    <dbReference type="NCBI Taxonomy" id="61221"/>
    <lineage>
        <taxon>Eukaryota</taxon>
        <taxon>Metazoa</taxon>
        <taxon>Chordata</taxon>
        <taxon>Craniata</taxon>
        <taxon>Vertebrata</taxon>
        <taxon>Euteleostomi</taxon>
        <taxon>Lepidosauria</taxon>
        <taxon>Squamata</taxon>
        <taxon>Bifurcata</taxon>
        <taxon>Unidentata</taxon>
        <taxon>Episquamata</taxon>
        <taxon>Toxicofera</taxon>
        <taxon>Anguimorpha</taxon>
        <taxon>Paleoanguimorpha</taxon>
        <taxon>Varanoidea</taxon>
        <taxon>Varanidae</taxon>
        <taxon>Varanus</taxon>
    </lineage>
</organism>
<keyword evidence="5" id="KW-0325">Glycoprotein</keyword>
<reference evidence="10" key="1">
    <citation type="submission" date="2025-08" db="UniProtKB">
        <authorList>
            <consortium name="Ensembl"/>
        </authorList>
    </citation>
    <scope>IDENTIFICATION</scope>
</reference>
<dbReference type="PANTHER" id="PTHR18952">
    <property type="entry name" value="CARBONIC ANHYDRASE"/>
    <property type="match status" value="1"/>
</dbReference>
<dbReference type="InterPro" id="IPR001148">
    <property type="entry name" value="CA_dom"/>
</dbReference>
<keyword evidence="3 7" id="KW-0479">Metal-binding</keyword>
<proteinExistence type="inferred from homology"/>
<keyword evidence="8" id="KW-0812">Transmembrane</keyword>
<dbReference type="GO" id="GO:0004089">
    <property type="term" value="F:carbonate dehydratase activity"/>
    <property type="evidence" value="ECO:0007669"/>
    <property type="project" value="UniProtKB-UniRule"/>
</dbReference>
<protein>
    <recommendedName>
        <fullName evidence="2 7">Carbonic anhydrase</fullName>
        <ecNumber evidence="2 7">4.2.1.1</ecNumber>
    </recommendedName>
</protein>
<dbReference type="InterPro" id="IPR036398">
    <property type="entry name" value="CA_dom_sf"/>
</dbReference>
<comment type="catalytic activity">
    <reaction evidence="7">
        <text>hydrogencarbonate + H(+) = CO2 + H2O</text>
        <dbReference type="Rhea" id="RHEA:10748"/>
        <dbReference type="ChEBI" id="CHEBI:15377"/>
        <dbReference type="ChEBI" id="CHEBI:15378"/>
        <dbReference type="ChEBI" id="CHEBI:16526"/>
        <dbReference type="ChEBI" id="CHEBI:17544"/>
        <dbReference type="EC" id="4.2.1.1"/>
    </reaction>
</comment>
<dbReference type="GO" id="GO:0008270">
    <property type="term" value="F:zinc ion binding"/>
    <property type="evidence" value="ECO:0007669"/>
    <property type="project" value="UniProtKB-UniRule"/>
</dbReference>
<comment type="similarity">
    <text evidence="1 7">Belongs to the alpha-carbonic anhydrase family.</text>
</comment>
<comment type="cofactor">
    <cofactor evidence="7">
        <name>Zn(2+)</name>
        <dbReference type="ChEBI" id="CHEBI:29105"/>
    </cofactor>
</comment>
<dbReference type="SUPFAM" id="SSF51069">
    <property type="entry name" value="Carbonic anhydrase"/>
    <property type="match status" value="1"/>
</dbReference>
<evidence type="ECO:0000313" key="11">
    <source>
        <dbReference type="Proteomes" id="UP000694545"/>
    </source>
</evidence>
<dbReference type="FunFam" id="3.10.200.10:FF:000003">
    <property type="entry name" value="Carbonic anhydrase 12"/>
    <property type="match status" value="1"/>
</dbReference>
<dbReference type="PROSITE" id="PS51144">
    <property type="entry name" value="ALPHA_CA_2"/>
    <property type="match status" value="1"/>
</dbReference>
<keyword evidence="6 7" id="KW-0456">Lyase</keyword>
<sequence>ATALWVKYLRSRGFATGQAPSAAQSHLKKPPGSCFRGGKWGITRLPLEGRGSHWTYEGPHGQEHWPDSYPDCGRQAQSPIDIQTGSVQYDPSLLPVEPEGYRDPSGSTFTLTNNGHTVQLSLPQSLRLHGLPSKYSAVQLHLHWGGKGHPKGSEHQVDGRAFPAELHVVHFNSDKYANVSEAKDKPDGLAVLGVFLEVGSAENPAYNHILDHLEDIQYTEQETPVAAFDVRGLLPAHLGHYFRYNGSLTTPPCHQSVLWTVFHQPARLSAAQLEKLHKSVYATEEETSPAVLLLDNFRAPQPLNQRTVLASFPAGPSGYSAGEIAAIIFGVLLGCLSIFLAGWIVAKRIR</sequence>
<dbReference type="Proteomes" id="UP000694545">
    <property type="component" value="Unplaced"/>
</dbReference>
<dbReference type="InterPro" id="IPR023561">
    <property type="entry name" value="Carbonic_anhydrase_a-class"/>
</dbReference>
<dbReference type="SMART" id="SM01057">
    <property type="entry name" value="Carb_anhydrase"/>
    <property type="match status" value="1"/>
</dbReference>
<keyword evidence="8" id="KW-0472">Membrane</keyword>
<evidence type="ECO:0000256" key="8">
    <source>
        <dbReference type="SAM" id="Phobius"/>
    </source>
</evidence>
<dbReference type="PROSITE" id="PS00162">
    <property type="entry name" value="ALPHA_CA_1"/>
    <property type="match status" value="1"/>
</dbReference>
<feature type="domain" description="Alpha-carbonic anhydrase" evidence="9">
    <location>
        <begin position="52"/>
        <end position="312"/>
    </location>
</feature>
<accession>A0A8D2IZ24</accession>
<evidence type="ECO:0000256" key="1">
    <source>
        <dbReference type="ARBA" id="ARBA00010718"/>
    </source>
</evidence>
<keyword evidence="4 7" id="KW-0862">Zinc</keyword>
<evidence type="ECO:0000256" key="4">
    <source>
        <dbReference type="ARBA" id="ARBA00022833"/>
    </source>
</evidence>
<dbReference type="Pfam" id="PF00194">
    <property type="entry name" value="Carb_anhydrase"/>
    <property type="match status" value="1"/>
</dbReference>
<dbReference type="EC" id="4.2.1.1" evidence="2 7"/>
<comment type="function">
    <text evidence="7">Reversible hydration of carbon dioxide.</text>
</comment>
<name>A0A8D2IZ24_VARKO</name>
<dbReference type="AlphaFoldDB" id="A0A8D2IZ24"/>